<dbReference type="OrthoDB" id="1038436at2"/>
<evidence type="ECO:0000259" key="1">
    <source>
        <dbReference type="PROSITE" id="PS51412"/>
    </source>
</evidence>
<dbReference type="Pfam" id="PF18885">
    <property type="entry name" value="DUF5648"/>
    <property type="match status" value="1"/>
</dbReference>
<dbReference type="Proteomes" id="UP000094313">
    <property type="component" value="Chromosome"/>
</dbReference>
<dbReference type="EMBL" id="CP017141">
    <property type="protein sequence ID" value="AOM78741.1"/>
    <property type="molecule type" value="Genomic_DNA"/>
</dbReference>
<evidence type="ECO:0000313" key="3">
    <source>
        <dbReference type="Proteomes" id="UP000094313"/>
    </source>
</evidence>
<dbReference type="AlphaFoldDB" id="A0A1D7QJ91"/>
<sequence length="493" mass="55265">MKKNLKCISLILVATAIFSGCKKNEQPKSDSEIITKGNNLSIGDGKWDVLSYGYDVTGDFLNPNNISDAPILDMKRFETDYLQRIDVGTGSIGTDSAYIGSSAIDYLKEVSKKRSWGLEASYGQKESKDTNKTFFSASVNRNKQDDTKSTFYSRFSYASYESYRAVKRIRFTGDAPVSLLMNYLTPEFINNVATRDADYLVSRYGTHVLLDITLGGRLRFDYSATIANQSEYSRKVRNTKVGIAGFLKKVGINFSSDVSNEEINKVLTESSSKQFTVTYYGGTTSGLSLTADANGNFSQSLNIASWQQSVNDRNSQLVEIGKAVRLSDFITDPVKKSQVNAAIDKRINDSQIKELGELPVHEFHNASSGGHVFTINKNDYPYEQNGWEYFGVKFHAFTTQKSGTLPVHLFIKDSVGQHVLTINRNDYPYLQNGYTYAGVAFYAYPNQANGTLPVYIYYNAQINKHTYTAYPGEYAYEQNGWQNDGVSFYAFPR</sequence>
<name>A0A1D7QJ91_9SPHI</name>
<feature type="domain" description="MACPF" evidence="1">
    <location>
        <begin position="17"/>
        <end position="359"/>
    </location>
</feature>
<dbReference type="PROSITE" id="PS51412">
    <property type="entry name" value="MACPF_2"/>
    <property type="match status" value="1"/>
</dbReference>
<dbReference type="Pfam" id="PF01823">
    <property type="entry name" value="MACPF"/>
    <property type="match status" value="1"/>
</dbReference>
<protein>
    <recommendedName>
        <fullName evidence="1">MACPF domain-containing protein</fullName>
    </recommendedName>
</protein>
<dbReference type="InterPro" id="IPR020864">
    <property type="entry name" value="MACPF"/>
</dbReference>
<dbReference type="InterPro" id="IPR043708">
    <property type="entry name" value="DUF5648"/>
</dbReference>
<proteinExistence type="predicted"/>
<reference evidence="2 3" key="1">
    <citation type="submission" date="2016-08" db="EMBL/GenBank/DDBJ databases">
        <authorList>
            <person name="Seilhamer J.J."/>
        </authorList>
    </citation>
    <scope>NUCLEOTIDE SEQUENCE [LARGE SCALE GENOMIC DNA]</scope>
    <source>
        <strain evidence="2 3">DX4</strain>
    </source>
</reference>
<dbReference type="RefSeq" id="WP_069380405.1">
    <property type="nucleotide sequence ID" value="NZ_CP017141.1"/>
</dbReference>
<gene>
    <name evidence="2" type="ORF">BFS30_17100</name>
</gene>
<accession>A0A1D7QJ91</accession>
<keyword evidence="3" id="KW-1185">Reference proteome</keyword>
<organism evidence="2 3">
    <name type="scientific">Pedobacter steynii</name>
    <dbReference type="NCBI Taxonomy" id="430522"/>
    <lineage>
        <taxon>Bacteria</taxon>
        <taxon>Pseudomonadati</taxon>
        <taxon>Bacteroidota</taxon>
        <taxon>Sphingobacteriia</taxon>
        <taxon>Sphingobacteriales</taxon>
        <taxon>Sphingobacteriaceae</taxon>
        <taxon>Pedobacter</taxon>
    </lineage>
</organism>
<dbReference type="PROSITE" id="PS51257">
    <property type="entry name" value="PROKAR_LIPOPROTEIN"/>
    <property type="match status" value="1"/>
</dbReference>
<evidence type="ECO:0000313" key="2">
    <source>
        <dbReference type="EMBL" id="AOM78741.1"/>
    </source>
</evidence>
<dbReference type="KEGG" id="psty:BFS30_17100"/>